<sequence length="114" mass="12846">MSISIEDINLSNDLVFGEVMRQPENVTPFLEAVLEKKIANITYIEKQQDIKDGIHLHGIGWTLLLLTMPGHSTTSRCRQARHMTWRNASAFTRAVSTVRLLSPRRAAVSSERAT</sequence>
<evidence type="ECO:0000313" key="2">
    <source>
        <dbReference type="Proteomes" id="UP000596035"/>
    </source>
</evidence>
<dbReference type="RefSeq" id="WP_066536782.1">
    <property type="nucleotide sequence ID" value="NZ_CP021422.1"/>
</dbReference>
<organism evidence="1 2">
    <name type="scientific">Acutalibacter muris</name>
    <dbReference type="NCBI Taxonomy" id="1796620"/>
    <lineage>
        <taxon>Bacteria</taxon>
        <taxon>Bacillati</taxon>
        <taxon>Bacillota</taxon>
        <taxon>Clostridia</taxon>
        <taxon>Eubacteriales</taxon>
        <taxon>Acutalibacteraceae</taxon>
        <taxon>Acutalibacter</taxon>
    </lineage>
</organism>
<reference evidence="1 2" key="1">
    <citation type="submission" date="2020-11" db="EMBL/GenBank/DDBJ databases">
        <title>Closed and high quality bacterial genomes of the OMM12 community.</title>
        <authorList>
            <person name="Marbouty M."/>
            <person name="Lamy-Besnier Q."/>
            <person name="Debarbieux L."/>
            <person name="Koszul R."/>
        </authorList>
    </citation>
    <scope>NUCLEOTIDE SEQUENCE [LARGE SCALE GENOMIC DNA]</scope>
    <source>
        <strain evidence="1 2">KB18</strain>
    </source>
</reference>
<dbReference type="AlphaFoldDB" id="A0AA92L3C9"/>
<dbReference type="EMBL" id="CP065321">
    <property type="protein sequence ID" value="QQR28661.1"/>
    <property type="molecule type" value="Genomic_DNA"/>
</dbReference>
<proteinExistence type="predicted"/>
<dbReference type="Proteomes" id="UP000596035">
    <property type="component" value="Chromosome"/>
</dbReference>
<evidence type="ECO:0000313" key="1">
    <source>
        <dbReference type="EMBL" id="QQR28661.1"/>
    </source>
</evidence>
<gene>
    <name evidence="1" type="ORF">I5Q82_11060</name>
</gene>
<protein>
    <submittedName>
        <fullName evidence="1">Uncharacterized protein</fullName>
    </submittedName>
</protein>
<name>A0AA92L3C9_9FIRM</name>
<accession>A0AA92L3C9</accession>